<dbReference type="EMBL" id="LT629755">
    <property type="protein sequence ID" value="SDS92418.1"/>
    <property type="molecule type" value="Genomic_DNA"/>
</dbReference>
<dbReference type="CDD" id="cd04301">
    <property type="entry name" value="NAT_SF"/>
    <property type="match status" value="1"/>
</dbReference>
<feature type="domain" description="N-acetyltransferase" evidence="3">
    <location>
        <begin position="58"/>
        <end position="144"/>
    </location>
</feature>
<evidence type="ECO:0000313" key="7">
    <source>
        <dbReference type="Proteomes" id="UP000893823"/>
    </source>
</evidence>
<dbReference type="AlphaFoldDB" id="A0A1H1W532"/>
<dbReference type="RefSeq" id="WP_092672088.1">
    <property type="nucleotide sequence ID" value="NZ_BMDN01000001.1"/>
</dbReference>
<dbReference type="GO" id="GO:0016747">
    <property type="term" value="F:acyltransferase activity, transferring groups other than amino-acyl groups"/>
    <property type="evidence" value="ECO:0007669"/>
    <property type="project" value="InterPro"/>
</dbReference>
<dbReference type="Pfam" id="PF14542">
    <property type="entry name" value="Acetyltransf_CG"/>
    <property type="match status" value="1"/>
</dbReference>
<evidence type="ECO:0000313" key="6">
    <source>
        <dbReference type="Proteomes" id="UP000199482"/>
    </source>
</evidence>
<reference evidence="4" key="3">
    <citation type="submission" date="2022-06" db="EMBL/GenBank/DDBJ databases">
        <title>Genomic Encyclopedia of Type Strains, Phase III (KMG-III): the genomes of soil and plant-associated and newly described type strains.</title>
        <authorList>
            <person name="Whitman W."/>
        </authorList>
    </citation>
    <scope>NUCLEOTIDE SEQUENCE</scope>
    <source>
        <strain evidence="4">CPCC 202695</strain>
    </source>
</reference>
<dbReference type="InterPro" id="IPR045057">
    <property type="entry name" value="Gcn5-rel_NAT"/>
</dbReference>
<dbReference type="EMBL" id="SODL02000001">
    <property type="protein sequence ID" value="MCP2366093.1"/>
    <property type="molecule type" value="Genomic_DNA"/>
</dbReference>
<feature type="domain" description="N-acetyltransferase" evidence="2">
    <location>
        <begin position="23"/>
        <end position="150"/>
    </location>
</feature>
<dbReference type="STRING" id="589382.SAMN04489721_2164"/>
<gene>
    <name evidence="4" type="ORF">BCL57_000235</name>
    <name evidence="5" type="ORF">SAMN04489721_2164</name>
</gene>
<evidence type="ECO:0000256" key="1">
    <source>
        <dbReference type="SAM" id="MobiDB-lite"/>
    </source>
</evidence>
<protein>
    <submittedName>
        <fullName evidence="4">GNAT family acetyltransferase</fullName>
    </submittedName>
    <submittedName>
        <fullName evidence="5">Predicted acetyltransferase, GNAT superfamily</fullName>
    </submittedName>
</protein>
<keyword evidence="7" id="KW-1185">Reference proteome</keyword>
<proteinExistence type="predicted"/>
<accession>A0A1H1W532</accession>
<keyword evidence="5" id="KW-0808">Transferase</keyword>
<evidence type="ECO:0000259" key="3">
    <source>
        <dbReference type="PROSITE" id="PS51729"/>
    </source>
</evidence>
<name>A0A1H1W532_9MICO</name>
<dbReference type="SUPFAM" id="SSF55729">
    <property type="entry name" value="Acyl-CoA N-acyltransferases (Nat)"/>
    <property type="match status" value="1"/>
</dbReference>
<dbReference type="Gene3D" id="3.40.630.30">
    <property type="match status" value="1"/>
</dbReference>
<organism evidence="5 6">
    <name type="scientific">Agromyces flavus</name>
    <dbReference type="NCBI Taxonomy" id="589382"/>
    <lineage>
        <taxon>Bacteria</taxon>
        <taxon>Bacillati</taxon>
        <taxon>Actinomycetota</taxon>
        <taxon>Actinomycetes</taxon>
        <taxon>Micrococcales</taxon>
        <taxon>Microbacteriaceae</taxon>
        <taxon>Agromyces</taxon>
    </lineage>
</organism>
<dbReference type="InterPro" id="IPR000182">
    <property type="entry name" value="GNAT_dom"/>
</dbReference>
<dbReference type="PROSITE" id="PS51186">
    <property type="entry name" value="GNAT"/>
    <property type="match status" value="1"/>
</dbReference>
<evidence type="ECO:0000313" key="5">
    <source>
        <dbReference type="EMBL" id="SDS92418.1"/>
    </source>
</evidence>
<reference evidence="5" key="1">
    <citation type="submission" date="2016-10" db="EMBL/GenBank/DDBJ databases">
        <authorList>
            <person name="de Groot N.N."/>
        </authorList>
    </citation>
    <scope>NUCLEOTIDE SEQUENCE [LARGE SCALE GENOMIC DNA]</scope>
    <source>
        <strain evidence="5">CPCC 202695</strain>
    </source>
</reference>
<feature type="compositionally biased region" description="Basic and acidic residues" evidence="1">
    <location>
        <begin position="1"/>
        <end position="12"/>
    </location>
</feature>
<sequence>MSTGDRDARFEYPDSAGYPDGTGILDEGTAALVEEVRAGAVRDVDTPSADAESEVRVHRVDDEHIYAATLRDLRVATIPYEEADDRITVYTTTVEPDFRGRGLATELIAYALDDIRRRGMKLTVRCPVVAAFMEANTQYADLIDAERPSP</sequence>
<dbReference type="PANTHER" id="PTHR31435:SF10">
    <property type="entry name" value="BSR4717 PROTEIN"/>
    <property type="match status" value="1"/>
</dbReference>
<dbReference type="PANTHER" id="PTHR31435">
    <property type="entry name" value="PROTEIN NATD1"/>
    <property type="match status" value="1"/>
</dbReference>
<dbReference type="Proteomes" id="UP000893823">
    <property type="component" value="Unassembled WGS sequence"/>
</dbReference>
<dbReference type="OrthoDB" id="3813843at2"/>
<feature type="region of interest" description="Disordered" evidence="1">
    <location>
        <begin position="1"/>
        <end position="22"/>
    </location>
</feature>
<evidence type="ECO:0000313" key="4">
    <source>
        <dbReference type="EMBL" id="MCP2366093.1"/>
    </source>
</evidence>
<evidence type="ECO:0000259" key="2">
    <source>
        <dbReference type="PROSITE" id="PS51186"/>
    </source>
</evidence>
<dbReference type="InterPro" id="IPR016181">
    <property type="entry name" value="Acyl_CoA_acyltransferase"/>
</dbReference>
<dbReference type="Proteomes" id="UP000199482">
    <property type="component" value="Chromosome I"/>
</dbReference>
<reference evidence="6" key="2">
    <citation type="submission" date="2016-10" db="EMBL/GenBank/DDBJ databases">
        <authorList>
            <person name="Varghese N."/>
            <person name="Submissions S."/>
        </authorList>
    </citation>
    <scope>NUCLEOTIDE SEQUENCE [LARGE SCALE GENOMIC DNA]</scope>
    <source>
        <strain evidence="6">CPCC 202695</strain>
    </source>
</reference>
<dbReference type="InterPro" id="IPR031165">
    <property type="entry name" value="GNAT_YJDJ"/>
</dbReference>
<dbReference type="PROSITE" id="PS51729">
    <property type="entry name" value="GNAT_YJDJ"/>
    <property type="match status" value="1"/>
</dbReference>